<evidence type="ECO:0000313" key="1">
    <source>
        <dbReference type="EMBL" id="KKN12824.1"/>
    </source>
</evidence>
<organism evidence="1">
    <name type="scientific">marine sediment metagenome</name>
    <dbReference type="NCBI Taxonomy" id="412755"/>
    <lineage>
        <taxon>unclassified sequences</taxon>
        <taxon>metagenomes</taxon>
        <taxon>ecological metagenomes</taxon>
    </lineage>
</organism>
<protein>
    <recommendedName>
        <fullName evidence="2">Portal protein</fullName>
    </recommendedName>
</protein>
<accession>A0A0F9N4C6</accession>
<reference evidence="1" key="1">
    <citation type="journal article" date="2015" name="Nature">
        <title>Complex archaea that bridge the gap between prokaryotes and eukaryotes.</title>
        <authorList>
            <person name="Spang A."/>
            <person name="Saw J.H."/>
            <person name="Jorgensen S.L."/>
            <person name="Zaremba-Niedzwiedzka K."/>
            <person name="Martijn J."/>
            <person name="Lind A.E."/>
            <person name="van Eijk R."/>
            <person name="Schleper C."/>
            <person name="Guy L."/>
            <person name="Ettema T.J."/>
        </authorList>
    </citation>
    <scope>NUCLEOTIDE SEQUENCE</scope>
</reference>
<dbReference type="Pfam" id="PF05133">
    <property type="entry name" value="SPP1_portal"/>
    <property type="match status" value="1"/>
</dbReference>
<dbReference type="InterPro" id="IPR021145">
    <property type="entry name" value="Portal_protein_SPP1_Gp6-like"/>
</dbReference>
<sequence length="490" mass="54961">MLKLNTTQLDALWNDGEAERTDMKKRRDYYRGLHAITKRREEYVDGRPKTNRVVNWSKFAVELYVGALTSIPYQVSRVKPDDDTNNGPEIYSKVRDNNNLSAQDVENLRNSLVSGFGIGLHEFVDGVIYVTTQDPIEWLLIYDEGGILVGAIRRTTITAGQIHDGAPLDQDIQIMYFYNEEGRFTYRQTAGMAAWTPTEEPFLRHFYDGVPVEVWTVNANQESIITDDIIDLIDEYDEIYSACGDDIRNDVDALLVIVGVDRGWLLQPSDADSTMTNAAAVRQSRVLPLSEGSSAEFLTKQISIERVVSHLVRTREHIHTAFGVPDIETIVGAVGSTSGIALKLKFFSMMNRSTSIINYLKAGMRGRIDLLNATNGRLSGDKIEEVQINIQFSLPVNRLEEWQNIEKLKDVVTHRKQLELLSDIDDPEAELEAFEQERQNNKTPEELALEQEAAIDKAARQLTPGLQKILDGLGDGAVERLATTGLKGAS</sequence>
<name>A0A0F9N4C6_9ZZZZ</name>
<comment type="caution">
    <text evidence="1">The sequence shown here is derived from an EMBL/GenBank/DDBJ whole genome shotgun (WGS) entry which is preliminary data.</text>
</comment>
<evidence type="ECO:0008006" key="2">
    <source>
        <dbReference type="Google" id="ProtNLM"/>
    </source>
</evidence>
<dbReference type="AlphaFoldDB" id="A0A0F9N4C6"/>
<proteinExistence type="predicted"/>
<dbReference type="EMBL" id="LAZR01003989">
    <property type="protein sequence ID" value="KKN12824.1"/>
    <property type="molecule type" value="Genomic_DNA"/>
</dbReference>
<gene>
    <name evidence="1" type="ORF">LCGC14_1012590</name>
</gene>